<evidence type="ECO:0000313" key="8">
    <source>
        <dbReference type="EMBL" id="WMW82002.1"/>
    </source>
</evidence>
<dbReference type="Pfam" id="PF08281">
    <property type="entry name" value="Sigma70_r4_2"/>
    <property type="match status" value="1"/>
</dbReference>
<dbReference type="EMBL" id="CP133720">
    <property type="protein sequence ID" value="WMW82002.1"/>
    <property type="molecule type" value="Genomic_DNA"/>
</dbReference>
<evidence type="ECO:0000256" key="3">
    <source>
        <dbReference type="ARBA" id="ARBA00023082"/>
    </source>
</evidence>
<dbReference type="InterPro" id="IPR014284">
    <property type="entry name" value="RNA_pol_sigma-70_dom"/>
</dbReference>
<evidence type="ECO:0000259" key="7">
    <source>
        <dbReference type="Pfam" id="PF08281"/>
    </source>
</evidence>
<dbReference type="InterPro" id="IPR039425">
    <property type="entry name" value="RNA_pol_sigma-70-like"/>
</dbReference>
<dbReference type="InterPro" id="IPR013249">
    <property type="entry name" value="RNA_pol_sigma70_r4_t2"/>
</dbReference>
<name>A0ABY9RNJ0_9BURK</name>
<evidence type="ECO:0000256" key="1">
    <source>
        <dbReference type="ARBA" id="ARBA00010641"/>
    </source>
</evidence>
<dbReference type="PANTHER" id="PTHR43133">
    <property type="entry name" value="RNA POLYMERASE ECF-TYPE SIGMA FACTO"/>
    <property type="match status" value="1"/>
</dbReference>
<dbReference type="NCBIfam" id="TIGR02937">
    <property type="entry name" value="sigma70-ECF"/>
    <property type="match status" value="1"/>
</dbReference>
<dbReference type="InterPro" id="IPR013324">
    <property type="entry name" value="RNA_pol_sigma_r3/r4-like"/>
</dbReference>
<dbReference type="PANTHER" id="PTHR43133:SF8">
    <property type="entry name" value="RNA POLYMERASE SIGMA FACTOR HI_1459-RELATED"/>
    <property type="match status" value="1"/>
</dbReference>
<keyword evidence="4" id="KW-0238">DNA-binding</keyword>
<sequence length="199" mass="22578">MVEVVSDTQLWRQMQQGDAAAFAALYRRHQAALYRYALLRTGSESAAADLVQEVFMGLMQNQYRFDPLLGSLQFFLFGVIRNLALKHDASQRRFGVPPIRSSGGDEEDEECEEVMCESPTPLQRLLHNEMAEDLRAAIASLSAHYRDVLILFEMEELTYLEIAEICQINVGTVRSRLSRARQALAERLQAWQGEHAKSA</sequence>
<dbReference type="SUPFAM" id="SSF88659">
    <property type="entry name" value="Sigma3 and sigma4 domains of RNA polymerase sigma factors"/>
    <property type="match status" value="1"/>
</dbReference>
<gene>
    <name evidence="8" type="ORF">RF679_06870</name>
</gene>
<comment type="similarity">
    <text evidence="1">Belongs to the sigma-70 factor family. ECF subfamily.</text>
</comment>
<feature type="domain" description="RNA polymerase sigma factor 70 region 4 type 2" evidence="7">
    <location>
        <begin position="132"/>
        <end position="184"/>
    </location>
</feature>
<reference evidence="8" key="1">
    <citation type="submission" date="2023-09" db="EMBL/GenBank/DDBJ databases">
        <title>Undibacterium sp. 20NA77.5 isolated from freshwater.</title>
        <authorList>
            <person name="Le V."/>
            <person name="Ko S.-R."/>
            <person name="Ahn C.-Y."/>
            <person name="Oh H.-M."/>
        </authorList>
    </citation>
    <scope>NUCLEOTIDE SEQUENCE</scope>
    <source>
        <strain evidence="8">20NA77.5</strain>
    </source>
</reference>
<dbReference type="Gene3D" id="1.10.1740.10">
    <property type="match status" value="1"/>
</dbReference>
<evidence type="ECO:0000256" key="4">
    <source>
        <dbReference type="ARBA" id="ARBA00023125"/>
    </source>
</evidence>
<dbReference type="InterPro" id="IPR013325">
    <property type="entry name" value="RNA_pol_sigma_r2"/>
</dbReference>
<dbReference type="Proteomes" id="UP001181355">
    <property type="component" value="Chromosome"/>
</dbReference>
<evidence type="ECO:0000313" key="9">
    <source>
        <dbReference type="Proteomes" id="UP001181355"/>
    </source>
</evidence>
<dbReference type="Pfam" id="PF04542">
    <property type="entry name" value="Sigma70_r2"/>
    <property type="match status" value="1"/>
</dbReference>
<dbReference type="InterPro" id="IPR007627">
    <property type="entry name" value="RNA_pol_sigma70_r2"/>
</dbReference>
<keyword evidence="3" id="KW-0731">Sigma factor</keyword>
<dbReference type="InterPro" id="IPR036388">
    <property type="entry name" value="WH-like_DNA-bd_sf"/>
</dbReference>
<proteinExistence type="inferred from homology"/>
<keyword evidence="9" id="KW-1185">Reference proteome</keyword>
<evidence type="ECO:0000256" key="2">
    <source>
        <dbReference type="ARBA" id="ARBA00023015"/>
    </source>
</evidence>
<protein>
    <submittedName>
        <fullName evidence="8">Sigma-70 family RNA polymerase sigma factor</fullName>
    </submittedName>
</protein>
<organism evidence="8 9">
    <name type="scientific">Undibacterium cyanobacteriorum</name>
    <dbReference type="NCBI Taxonomy" id="3073561"/>
    <lineage>
        <taxon>Bacteria</taxon>
        <taxon>Pseudomonadati</taxon>
        <taxon>Pseudomonadota</taxon>
        <taxon>Betaproteobacteria</taxon>
        <taxon>Burkholderiales</taxon>
        <taxon>Oxalobacteraceae</taxon>
        <taxon>Undibacterium</taxon>
    </lineage>
</organism>
<evidence type="ECO:0000259" key="6">
    <source>
        <dbReference type="Pfam" id="PF04542"/>
    </source>
</evidence>
<feature type="domain" description="RNA polymerase sigma-70 region 2" evidence="6">
    <location>
        <begin position="25"/>
        <end position="93"/>
    </location>
</feature>
<dbReference type="Gene3D" id="1.10.10.10">
    <property type="entry name" value="Winged helix-like DNA-binding domain superfamily/Winged helix DNA-binding domain"/>
    <property type="match status" value="1"/>
</dbReference>
<dbReference type="CDD" id="cd06171">
    <property type="entry name" value="Sigma70_r4"/>
    <property type="match status" value="1"/>
</dbReference>
<keyword evidence="2" id="KW-0805">Transcription regulation</keyword>
<keyword evidence="5" id="KW-0804">Transcription</keyword>
<evidence type="ECO:0000256" key="5">
    <source>
        <dbReference type="ARBA" id="ARBA00023163"/>
    </source>
</evidence>
<accession>A0ABY9RNJ0</accession>
<dbReference type="SUPFAM" id="SSF88946">
    <property type="entry name" value="Sigma2 domain of RNA polymerase sigma factors"/>
    <property type="match status" value="1"/>
</dbReference>